<dbReference type="EMBL" id="JARGYT010000039">
    <property type="protein sequence ID" value="MDZ5762348.1"/>
    <property type="molecule type" value="Genomic_DNA"/>
</dbReference>
<dbReference type="Proteomes" id="UP001293791">
    <property type="component" value="Unassembled WGS sequence"/>
</dbReference>
<dbReference type="InterPro" id="IPR036709">
    <property type="entry name" value="Autotransporte_beta_dom_sf"/>
</dbReference>
<name>A0ABU5L897_9RICK</name>
<reference evidence="2 3" key="1">
    <citation type="submission" date="2023-02" db="EMBL/GenBank/DDBJ databases">
        <title>Host association and intracellularity evolved multiple times independently in the Rickettsiales.</title>
        <authorList>
            <person name="Castelli M."/>
            <person name="Nardi T."/>
            <person name="Gammuto L."/>
            <person name="Bellinzona G."/>
            <person name="Sabaneyeva E."/>
            <person name="Potekhin A."/>
            <person name="Serra V."/>
            <person name="Petroni G."/>
            <person name="Sassera D."/>
        </authorList>
    </citation>
    <scope>NUCLEOTIDE SEQUENCE [LARGE SCALE GENOMIC DNA]</scope>
    <source>
        <strain evidence="2 3">BOD18</strain>
    </source>
</reference>
<evidence type="ECO:0000259" key="1">
    <source>
        <dbReference type="PROSITE" id="PS51208"/>
    </source>
</evidence>
<evidence type="ECO:0000313" key="2">
    <source>
        <dbReference type="EMBL" id="MDZ5762348.1"/>
    </source>
</evidence>
<keyword evidence="3" id="KW-1185">Reference proteome</keyword>
<organism evidence="2 3">
    <name type="scientific">Candidatus Cyrtobacter comes</name>
    <dbReference type="NCBI Taxonomy" id="675776"/>
    <lineage>
        <taxon>Bacteria</taxon>
        <taxon>Pseudomonadati</taxon>
        <taxon>Pseudomonadota</taxon>
        <taxon>Alphaproteobacteria</taxon>
        <taxon>Rickettsiales</taxon>
        <taxon>Candidatus Midichloriaceae</taxon>
        <taxon>Candidatus Cyrtobacter</taxon>
    </lineage>
</organism>
<protein>
    <submittedName>
        <fullName evidence="2">Autotransporter outer membrane beta-barrel domain-containing protein</fullName>
    </submittedName>
</protein>
<dbReference type="Pfam" id="PF03797">
    <property type="entry name" value="Autotransporter"/>
    <property type="match status" value="1"/>
</dbReference>
<sequence>MPKLSDNILVGSAFSYMGANIKDNTEKDKLDSNIYDLILYGSYAITPQNEVNFTSSFAKIKNSASRSISIGQMPQRVATSHSRGSAISVGANFTHNTNINKYLNMKFSTGIDYHYIRNGRYKEKSADSLSLHVRRQHIERLIPYITIGGHYDASDRVSLEASLGIACNILSGQSVVNAALKGINGTDTKTTSFKVEGLLQPSLSAQTGIAIVYKCSERISASLGYNGSVWSGDFSENTVYFRASIKI</sequence>
<dbReference type="InterPro" id="IPR005546">
    <property type="entry name" value="Autotransporte_beta"/>
</dbReference>
<dbReference type="PROSITE" id="PS51208">
    <property type="entry name" value="AUTOTRANSPORTER"/>
    <property type="match status" value="1"/>
</dbReference>
<feature type="domain" description="Autotransporter" evidence="1">
    <location>
        <begin position="1"/>
        <end position="247"/>
    </location>
</feature>
<evidence type="ECO:0000313" key="3">
    <source>
        <dbReference type="Proteomes" id="UP001293791"/>
    </source>
</evidence>
<gene>
    <name evidence="2" type="ORF">Cyrtocomes_00727</name>
</gene>
<comment type="caution">
    <text evidence="2">The sequence shown here is derived from an EMBL/GenBank/DDBJ whole genome shotgun (WGS) entry which is preliminary data.</text>
</comment>
<accession>A0ABU5L897</accession>
<dbReference type="Gene3D" id="2.40.128.130">
    <property type="entry name" value="Autotransporter beta-domain"/>
    <property type="match status" value="1"/>
</dbReference>
<dbReference type="SUPFAM" id="SSF103515">
    <property type="entry name" value="Autotransporter"/>
    <property type="match status" value="1"/>
</dbReference>
<proteinExistence type="predicted"/>